<dbReference type="InterPro" id="IPR000073">
    <property type="entry name" value="AB_hydrolase_1"/>
</dbReference>
<reference evidence="2 3" key="1">
    <citation type="journal article" date="2020" name="ISME J.">
        <title>Uncovering the hidden diversity of litter-decomposition mechanisms in mushroom-forming fungi.</title>
        <authorList>
            <person name="Floudas D."/>
            <person name="Bentzer J."/>
            <person name="Ahren D."/>
            <person name="Johansson T."/>
            <person name="Persson P."/>
            <person name="Tunlid A."/>
        </authorList>
    </citation>
    <scope>NUCLEOTIDE SEQUENCE [LARGE SCALE GENOMIC DNA]</scope>
    <source>
        <strain evidence="2 3">CBS 101986</strain>
    </source>
</reference>
<dbReference type="InterPro" id="IPR029058">
    <property type="entry name" value="AB_hydrolase_fold"/>
</dbReference>
<name>A0A8H5BPR1_9AGAR</name>
<evidence type="ECO:0000313" key="2">
    <source>
        <dbReference type="EMBL" id="KAF5326931.1"/>
    </source>
</evidence>
<evidence type="ECO:0000259" key="1">
    <source>
        <dbReference type="Pfam" id="PF12697"/>
    </source>
</evidence>
<comment type="caution">
    <text evidence="2">The sequence shown here is derived from an EMBL/GenBank/DDBJ whole genome shotgun (WGS) entry which is preliminary data.</text>
</comment>
<keyword evidence="3" id="KW-1185">Reference proteome</keyword>
<dbReference type="AlphaFoldDB" id="A0A8H5BPR1"/>
<feature type="domain" description="AB hydrolase-1" evidence="1">
    <location>
        <begin position="32"/>
        <end position="366"/>
    </location>
</feature>
<dbReference type="SUPFAM" id="SSF53474">
    <property type="entry name" value="alpha/beta-Hydrolases"/>
    <property type="match status" value="1"/>
</dbReference>
<organism evidence="2 3">
    <name type="scientific">Psilocybe cf. subviscida</name>
    <dbReference type="NCBI Taxonomy" id="2480587"/>
    <lineage>
        <taxon>Eukaryota</taxon>
        <taxon>Fungi</taxon>
        <taxon>Dikarya</taxon>
        <taxon>Basidiomycota</taxon>
        <taxon>Agaricomycotina</taxon>
        <taxon>Agaricomycetes</taxon>
        <taxon>Agaricomycetidae</taxon>
        <taxon>Agaricales</taxon>
        <taxon>Agaricineae</taxon>
        <taxon>Strophariaceae</taxon>
        <taxon>Psilocybe</taxon>
    </lineage>
</organism>
<proteinExistence type="predicted"/>
<dbReference type="OrthoDB" id="5311491at2759"/>
<dbReference type="EMBL" id="JAACJJ010000014">
    <property type="protein sequence ID" value="KAF5326931.1"/>
    <property type="molecule type" value="Genomic_DNA"/>
</dbReference>
<protein>
    <recommendedName>
        <fullName evidence="1">AB hydrolase-1 domain-containing protein</fullName>
    </recommendedName>
</protein>
<gene>
    <name evidence="2" type="ORF">D9619_004291</name>
</gene>
<evidence type="ECO:0000313" key="3">
    <source>
        <dbReference type="Proteomes" id="UP000567179"/>
    </source>
</evidence>
<dbReference type="Gene3D" id="3.40.50.1820">
    <property type="entry name" value="alpha/beta hydrolase"/>
    <property type="match status" value="1"/>
</dbReference>
<dbReference type="Proteomes" id="UP000567179">
    <property type="component" value="Unassembled WGS sequence"/>
</dbReference>
<sequence length="378" mass="42141">MFSIPEPKLYRDTLFAIFDSGVPPNSTDYTTLVLIHGAGSHSGQFHPLLPFAASHNARLVLLNKRDYKGSVPVPSEEVQALVAAATLPDDAAREVVLAYKRARTREFFDFLCAFAKHEHIPLPRVDPTHGSTGGMVITGWSAGTMILTGLLANVAGYKSTDGFDLRPYVRHVVLYDGPHRILGYIPAEGIDGYNPLFDPEVPLADRSRMFSVFASGYYDHGDVPGVYEDRHALPEPRPTTLTIPDEERVLTADPAPMRPGGSELTMISLGKKLGTFEVLKNEMLYLDGDHGDDRVTKADEDRDRSWDNLEVHVVWGERSVWEIPKGAYEMQKEVEAGSLAGKRMRKVIFTKVKGGNHFFHRERPDEALKLFLNDPERS</sequence>
<dbReference type="Pfam" id="PF12697">
    <property type="entry name" value="Abhydrolase_6"/>
    <property type="match status" value="1"/>
</dbReference>
<accession>A0A8H5BPR1</accession>